<dbReference type="VEuPathDB" id="CryptoDB:Cvel_27956"/>
<comment type="subunit">
    <text evidence="6">Component of the oligosaccharyltransferase (OST) complex.</text>
</comment>
<evidence type="ECO:0000256" key="1">
    <source>
        <dbReference type="ARBA" id="ARBA00004141"/>
    </source>
</evidence>
<dbReference type="InterPro" id="IPR007915">
    <property type="entry name" value="TMEM258/Ost5"/>
</dbReference>
<gene>
    <name evidence="7" type="ORF">Cvel_27956</name>
</gene>
<evidence type="ECO:0000313" key="7">
    <source>
        <dbReference type="EMBL" id="CEM43959.1"/>
    </source>
</evidence>
<evidence type="ECO:0000256" key="6">
    <source>
        <dbReference type="RuleBase" id="RU367008"/>
    </source>
</evidence>
<name>A0A0G4HIG2_9ALVE</name>
<comment type="function">
    <text evidence="6">Subunit of the oligosaccharyl transferase (OST) complex that catalyzes the initial transfer of a defined glycan (Glc(3)Man(9)GlcNAc(2) in eukaryotes) from the lipid carrier dolichol-pyrophosphate to an asparagine residue within an Asn-X-Ser/Thr consensus motif in nascent polypeptide chains, the first step in protein N-glycosylation. N-glycosylation occurs cotranslationally and the complex associates with the Sec61 complex at the channel-forming translocon complex that mediates protein translocation across the endoplasmic reticulum (ER). All subunits are required for a maximal enzyme activity.</text>
</comment>
<sequence>MSSGGTAGETTFISKNAVVPFIPIVPPQLYRNLAVACLLIGFLVTAAFFIYEVTTVKARRNLFQEFAYVVFASGLLGFGLMFMLLWAGLYF</sequence>
<dbReference type="GO" id="GO:0008250">
    <property type="term" value="C:oligosaccharyltransferase complex"/>
    <property type="evidence" value="ECO:0007669"/>
    <property type="project" value="UniProtKB-UniRule"/>
</dbReference>
<proteinExistence type="inferred from homology"/>
<comment type="subcellular location">
    <subcellularLocation>
        <location evidence="1 6">Membrane</location>
        <topology evidence="1 6">Multi-pass membrane protein</topology>
    </subcellularLocation>
</comment>
<feature type="transmembrane region" description="Helical" evidence="6">
    <location>
        <begin position="66"/>
        <end position="89"/>
    </location>
</feature>
<protein>
    <recommendedName>
        <fullName evidence="6">Dolichyl-diphosphooligosaccharide-protein glycosyltransferase subunit OST5</fullName>
    </recommendedName>
</protein>
<evidence type="ECO:0000256" key="2">
    <source>
        <dbReference type="ARBA" id="ARBA00009825"/>
    </source>
</evidence>
<dbReference type="AlphaFoldDB" id="A0A0G4HIG2"/>
<reference evidence="7" key="1">
    <citation type="submission" date="2014-11" db="EMBL/GenBank/DDBJ databases">
        <authorList>
            <person name="Otto D Thomas"/>
            <person name="Naeem Raeece"/>
        </authorList>
    </citation>
    <scope>NUCLEOTIDE SEQUENCE</scope>
</reference>
<keyword evidence="5 6" id="KW-0472">Membrane</keyword>
<evidence type="ECO:0000256" key="3">
    <source>
        <dbReference type="ARBA" id="ARBA00022692"/>
    </source>
</evidence>
<dbReference type="EMBL" id="CDMZ01002805">
    <property type="protein sequence ID" value="CEM43959.1"/>
    <property type="molecule type" value="Genomic_DNA"/>
</dbReference>
<keyword evidence="3 6" id="KW-0812">Transmembrane</keyword>
<dbReference type="PANTHER" id="PTHR13636">
    <property type="entry name" value="TRANSMEMBRANE PROTEIN 258"/>
    <property type="match status" value="1"/>
</dbReference>
<dbReference type="Pfam" id="PF05251">
    <property type="entry name" value="Ost5"/>
    <property type="match status" value="1"/>
</dbReference>
<keyword evidence="4 6" id="KW-1133">Transmembrane helix</keyword>
<evidence type="ECO:0000256" key="4">
    <source>
        <dbReference type="ARBA" id="ARBA00022989"/>
    </source>
</evidence>
<accession>A0A0G4HIG2</accession>
<evidence type="ECO:0000256" key="5">
    <source>
        <dbReference type="ARBA" id="ARBA00023136"/>
    </source>
</evidence>
<organism evidence="7">
    <name type="scientific">Chromera velia CCMP2878</name>
    <dbReference type="NCBI Taxonomy" id="1169474"/>
    <lineage>
        <taxon>Eukaryota</taxon>
        <taxon>Sar</taxon>
        <taxon>Alveolata</taxon>
        <taxon>Colpodellida</taxon>
        <taxon>Chromeraceae</taxon>
        <taxon>Chromera</taxon>
    </lineage>
</organism>
<feature type="transmembrane region" description="Helical" evidence="6">
    <location>
        <begin position="33"/>
        <end position="54"/>
    </location>
</feature>
<dbReference type="GO" id="GO:0006487">
    <property type="term" value="P:protein N-linked glycosylation"/>
    <property type="evidence" value="ECO:0007669"/>
    <property type="project" value="UniProtKB-UniRule"/>
</dbReference>
<comment type="similarity">
    <text evidence="2 6">Belongs to the OST5 family.</text>
</comment>